<organism evidence="2 3">
    <name type="scientific">Acuticoccus mangrovi</name>
    <dbReference type="NCBI Taxonomy" id="2796142"/>
    <lineage>
        <taxon>Bacteria</taxon>
        <taxon>Pseudomonadati</taxon>
        <taxon>Pseudomonadota</taxon>
        <taxon>Alphaproteobacteria</taxon>
        <taxon>Hyphomicrobiales</taxon>
        <taxon>Amorphaceae</taxon>
        <taxon>Acuticoccus</taxon>
    </lineage>
</organism>
<feature type="domain" description="Restriction endonuclease type IV Mrr" evidence="1">
    <location>
        <begin position="3"/>
        <end position="97"/>
    </location>
</feature>
<dbReference type="Proteomes" id="UP000609531">
    <property type="component" value="Unassembled WGS sequence"/>
</dbReference>
<protein>
    <submittedName>
        <fullName evidence="2">Restriction endonuclease</fullName>
    </submittedName>
</protein>
<gene>
    <name evidence="2" type="ORF">JCR33_06375</name>
</gene>
<keyword evidence="3" id="KW-1185">Reference proteome</keyword>
<dbReference type="AlphaFoldDB" id="A0A934MFC0"/>
<comment type="caution">
    <text evidence="2">The sequence shown here is derived from an EMBL/GenBank/DDBJ whole genome shotgun (WGS) entry which is preliminary data.</text>
</comment>
<evidence type="ECO:0000313" key="3">
    <source>
        <dbReference type="Proteomes" id="UP000609531"/>
    </source>
</evidence>
<dbReference type="GO" id="GO:0003677">
    <property type="term" value="F:DNA binding"/>
    <property type="evidence" value="ECO:0007669"/>
    <property type="project" value="InterPro"/>
</dbReference>
<dbReference type="EMBL" id="JAEKJA010000003">
    <property type="protein sequence ID" value="MBJ3775303.1"/>
    <property type="molecule type" value="Genomic_DNA"/>
</dbReference>
<dbReference type="Pfam" id="PF04471">
    <property type="entry name" value="Mrr_cat"/>
    <property type="match status" value="1"/>
</dbReference>
<dbReference type="GO" id="GO:0009307">
    <property type="term" value="P:DNA restriction-modification system"/>
    <property type="evidence" value="ECO:0007669"/>
    <property type="project" value="InterPro"/>
</dbReference>
<keyword evidence="2" id="KW-0540">Nuclease</keyword>
<evidence type="ECO:0000313" key="2">
    <source>
        <dbReference type="EMBL" id="MBJ3775303.1"/>
    </source>
</evidence>
<proteinExistence type="predicted"/>
<sequence length="104" mass="11385">MHAERTGRTGDGGADVVVRDSAGRVTHLIQYKHTQNTSRDLGVNSGILSDEARVRRNWAADDAIFVGVTNARGFAAEVRRTLEDRNVILITRSSLARIGEILRG</sequence>
<name>A0A934MFC0_9HYPH</name>
<evidence type="ECO:0000259" key="1">
    <source>
        <dbReference type="Pfam" id="PF04471"/>
    </source>
</evidence>
<accession>A0A934MFC0</accession>
<keyword evidence="2" id="KW-0255">Endonuclease</keyword>
<reference evidence="2" key="1">
    <citation type="submission" date="2020-12" db="EMBL/GenBank/DDBJ databases">
        <title>Bacterial taxonomy.</title>
        <authorList>
            <person name="Pan X."/>
        </authorList>
    </citation>
    <scope>NUCLEOTIDE SEQUENCE</scope>
    <source>
        <strain evidence="2">B2012</strain>
    </source>
</reference>
<dbReference type="GO" id="GO:0004519">
    <property type="term" value="F:endonuclease activity"/>
    <property type="evidence" value="ECO:0007669"/>
    <property type="project" value="UniProtKB-KW"/>
</dbReference>
<keyword evidence="2" id="KW-0378">Hydrolase</keyword>
<dbReference type="InterPro" id="IPR007560">
    <property type="entry name" value="Restrct_endonuc_IV_Mrr"/>
</dbReference>